<dbReference type="NCBIfam" id="NF003739">
    <property type="entry name" value="PRK05335.1"/>
    <property type="match status" value="1"/>
</dbReference>
<sequence length="434" mass="49051">MKVHIIGGGLAGSEAALQLAERDIEVILFEMRPARMTPVHNTEYFAELVCSNSLKSVEVTNAHGLLKEELKTLHSYLLEIAEKHSLPGGKALVVDRLKFSQEVTNLIESHPNIKVIREEITSLPSEGIVLIASGPLTSDALALEIKKLTGDEFLYFFDALSPIVDAETLDFSKLYYRDRHGLDDSSYLNAPLTKEEYYNFVKALLNAEVHIPHLEEEKKYFEGCLPIEVMARRGPETLRYGPLNPRGLKDPKTGKTPYAVVQMRPENKERSMFSLVGFQTQLKYPEQKRVFRMIPGLENAVFLRYGAVHRNTYIHSPGLLDIHLRLKRDPRIFFAGQLIGTEGYVEAIMGGLMAALNIYNILKMGGPLPPPPETTMIGALLRYVTENDKKDFQPMNANLGLLPPVDFRLKGRAKREIKSKRALRDILKWKEENL</sequence>
<keyword evidence="9 10" id="KW-0520">NAD</keyword>
<comment type="subcellular location">
    <subcellularLocation>
        <location evidence="10">Cytoplasm</location>
    </subcellularLocation>
</comment>
<accession>A0A7V0LU63</accession>
<dbReference type="HAMAP" id="MF_01037">
    <property type="entry name" value="TrmFO"/>
    <property type="match status" value="1"/>
</dbReference>
<evidence type="ECO:0000256" key="1">
    <source>
        <dbReference type="ARBA" id="ARBA00001974"/>
    </source>
</evidence>
<dbReference type="EMBL" id="DRDR01000044">
    <property type="protein sequence ID" value="HDL60006.1"/>
    <property type="molecule type" value="Genomic_DNA"/>
</dbReference>
<keyword evidence="6 10" id="KW-0819">tRNA processing</keyword>
<dbReference type="InterPro" id="IPR004417">
    <property type="entry name" value="TrmFO"/>
</dbReference>
<keyword evidence="4 10" id="KW-0285">Flavoprotein</keyword>
<dbReference type="InterPro" id="IPR036188">
    <property type="entry name" value="FAD/NAD-bd_sf"/>
</dbReference>
<evidence type="ECO:0000256" key="8">
    <source>
        <dbReference type="ARBA" id="ARBA00022857"/>
    </source>
</evidence>
<comment type="function">
    <text evidence="10">Catalyzes the folate-dependent formation of 5-methyl-uridine at position 54 (M-5-U54) in all tRNAs.</text>
</comment>
<evidence type="ECO:0000256" key="2">
    <source>
        <dbReference type="ARBA" id="ARBA00022490"/>
    </source>
</evidence>
<proteinExistence type="inferred from homology"/>
<name>A0A7V0LU63_UNCW3</name>
<dbReference type="InterPro" id="IPR002218">
    <property type="entry name" value="MnmG-rel"/>
</dbReference>
<evidence type="ECO:0000256" key="10">
    <source>
        <dbReference type="HAMAP-Rule" id="MF_01037"/>
    </source>
</evidence>
<evidence type="ECO:0000259" key="11">
    <source>
        <dbReference type="Pfam" id="PF01134"/>
    </source>
</evidence>
<evidence type="ECO:0000256" key="9">
    <source>
        <dbReference type="ARBA" id="ARBA00023027"/>
    </source>
</evidence>
<feature type="binding site" evidence="10">
    <location>
        <begin position="7"/>
        <end position="12"/>
    </location>
    <ligand>
        <name>FAD</name>
        <dbReference type="ChEBI" id="CHEBI:57692"/>
    </ligand>
</feature>
<comment type="catalytic activity">
    <reaction evidence="10">
        <text>uridine(54) in tRNA + (6R)-5,10-methylene-5,6,7,8-tetrahydrofolate + NADH + H(+) = 5-methyluridine(54) in tRNA + (6S)-5,6,7,8-tetrahydrofolate + NAD(+)</text>
        <dbReference type="Rhea" id="RHEA:16873"/>
        <dbReference type="Rhea" id="RHEA-COMP:10167"/>
        <dbReference type="Rhea" id="RHEA-COMP:10193"/>
        <dbReference type="ChEBI" id="CHEBI:15378"/>
        <dbReference type="ChEBI" id="CHEBI:15636"/>
        <dbReference type="ChEBI" id="CHEBI:57453"/>
        <dbReference type="ChEBI" id="CHEBI:57540"/>
        <dbReference type="ChEBI" id="CHEBI:57945"/>
        <dbReference type="ChEBI" id="CHEBI:65315"/>
        <dbReference type="ChEBI" id="CHEBI:74447"/>
        <dbReference type="EC" id="2.1.1.74"/>
    </reaction>
</comment>
<dbReference type="Gene3D" id="3.50.50.60">
    <property type="entry name" value="FAD/NAD(P)-binding domain"/>
    <property type="match status" value="2"/>
</dbReference>
<keyword evidence="2 10" id="KW-0963">Cytoplasm</keyword>
<feature type="domain" description="MnmG N-terminal" evidence="11">
    <location>
        <begin position="2"/>
        <end position="360"/>
    </location>
</feature>
<gene>
    <name evidence="10" type="primary">trmFO</name>
    <name evidence="12" type="ORF">ENH14_00965</name>
</gene>
<keyword evidence="5 10" id="KW-0808">Transferase</keyword>
<evidence type="ECO:0000256" key="3">
    <source>
        <dbReference type="ARBA" id="ARBA00022603"/>
    </source>
</evidence>
<reference evidence="12" key="1">
    <citation type="journal article" date="2020" name="mSystems">
        <title>Genome- and Community-Level Interaction Insights into Carbon Utilization and Element Cycling Functions of Hydrothermarchaeota in Hydrothermal Sediment.</title>
        <authorList>
            <person name="Zhou Z."/>
            <person name="Liu Y."/>
            <person name="Xu W."/>
            <person name="Pan J."/>
            <person name="Luo Z.H."/>
            <person name="Li M."/>
        </authorList>
    </citation>
    <scope>NUCLEOTIDE SEQUENCE [LARGE SCALE GENOMIC DNA]</scope>
    <source>
        <strain evidence="12">HyVt-28</strain>
    </source>
</reference>
<comment type="similarity">
    <text evidence="10">Belongs to the MnmG family. TrmFO subfamily.</text>
</comment>
<comment type="catalytic activity">
    <reaction evidence="10">
        <text>uridine(54) in tRNA + (6R)-5,10-methylene-5,6,7,8-tetrahydrofolate + NADPH + H(+) = 5-methyluridine(54) in tRNA + (6S)-5,6,7,8-tetrahydrofolate + NADP(+)</text>
        <dbReference type="Rhea" id="RHEA:62372"/>
        <dbReference type="Rhea" id="RHEA-COMP:10167"/>
        <dbReference type="Rhea" id="RHEA-COMP:10193"/>
        <dbReference type="ChEBI" id="CHEBI:15378"/>
        <dbReference type="ChEBI" id="CHEBI:15636"/>
        <dbReference type="ChEBI" id="CHEBI:57453"/>
        <dbReference type="ChEBI" id="CHEBI:57783"/>
        <dbReference type="ChEBI" id="CHEBI:58349"/>
        <dbReference type="ChEBI" id="CHEBI:65315"/>
        <dbReference type="ChEBI" id="CHEBI:74447"/>
        <dbReference type="EC" id="2.1.1.74"/>
    </reaction>
</comment>
<dbReference type="EC" id="2.1.1.74" evidence="10"/>
<evidence type="ECO:0000256" key="4">
    <source>
        <dbReference type="ARBA" id="ARBA00022630"/>
    </source>
</evidence>
<dbReference type="GO" id="GO:0002098">
    <property type="term" value="P:tRNA wobble uridine modification"/>
    <property type="evidence" value="ECO:0007669"/>
    <property type="project" value="TreeGrafter"/>
</dbReference>
<dbReference type="PANTHER" id="PTHR11806:SF2">
    <property type="entry name" value="METHYLENETETRAHYDROFOLATE--TRNA-(URACIL-5-)-METHYLTRANSFERASE TRMFO"/>
    <property type="match status" value="1"/>
</dbReference>
<evidence type="ECO:0000256" key="5">
    <source>
        <dbReference type="ARBA" id="ARBA00022679"/>
    </source>
</evidence>
<protein>
    <recommendedName>
        <fullName evidence="10">Methylenetetrahydrofolate--tRNA-(uracil-5-)-methyltransferase TrmFO</fullName>
        <ecNumber evidence="10">2.1.1.74</ecNumber>
    </recommendedName>
    <alternativeName>
        <fullName evidence="10">Folate-dependent tRNA (uracil-5-)-methyltransferase</fullName>
    </alternativeName>
    <alternativeName>
        <fullName evidence="10">Folate-dependent tRNA(M-5-U54)-methyltransferase</fullName>
    </alternativeName>
</protein>
<dbReference type="Proteomes" id="UP000886381">
    <property type="component" value="Unassembled WGS sequence"/>
</dbReference>
<keyword evidence="8 10" id="KW-0521">NADP</keyword>
<dbReference type="InterPro" id="IPR040131">
    <property type="entry name" value="MnmG_N"/>
</dbReference>
<dbReference type="PANTHER" id="PTHR11806">
    <property type="entry name" value="GLUCOSE INHIBITED DIVISION PROTEIN A"/>
    <property type="match status" value="1"/>
</dbReference>
<comment type="cofactor">
    <cofactor evidence="1 10">
        <name>FAD</name>
        <dbReference type="ChEBI" id="CHEBI:57692"/>
    </cofactor>
</comment>
<dbReference type="NCBIfam" id="TIGR00137">
    <property type="entry name" value="gid_trmFO"/>
    <property type="match status" value="1"/>
</dbReference>
<evidence type="ECO:0000313" key="12">
    <source>
        <dbReference type="EMBL" id="HDL60006.1"/>
    </source>
</evidence>
<dbReference type="GO" id="GO:0047151">
    <property type="term" value="F:tRNA (uracil(54)-C5)-methyltransferase activity, 5,10-methylenetetrahydrofolate-dependent"/>
    <property type="evidence" value="ECO:0007669"/>
    <property type="project" value="UniProtKB-UniRule"/>
</dbReference>
<comment type="caution">
    <text evidence="12">The sequence shown here is derived from an EMBL/GenBank/DDBJ whole genome shotgun (WGS) entry which is preliminary data.</text>
</comment>
<evidence type="ECO:0000256" key="7">
    <source>
        <dbReference type="ARBA" id="ARBA00022827"/>
    </source>
</evidence>
<evidence type="ECO:0000256" key="6">
    <source>
        <dbReference type="ARBA" id="ARBA00022694"/>
    </source>
</evidence>
<dbReference type="GO" id="GO:0005829">
    <property type="term" value="C:cytosol"/>
    <property type="evidence" value="ECO:0007669"/>
    <property type="project" value="TreeGrafter"/>
</dbReference>
<dbReference type="GO" id="GO:0030488">
    <property type="term" value="P:tRNA methylation"/>
    <property type="evidence" value="ECO:0007669"/>
    <property type="project" value="TreeGrafter"/>
</dbReference>
<dbReference type="AlphaFoldDB" id="A0A7V0LU63"/>
<dbReference type="SUPFAM" id="SSF51905">
    <property type="entry name" value="FAD/NAD(P)-binding domain"/>
    <property type="match status" value="1"/>
</dbReference>
<keyword evidence="7 10" id="KW-0274">FAD</keyword>
<dbReference type="GO" id="GO:0050660">
    <property type="term" value="F:flavin adenine dinucleotide binding"/>
    <property type="evidence" value="ECO:0007669"/>
    <property type="project" value="UniProtKB-UniRule"/>
</dbReference>
<keyword evidence="3 10" id="KW-0489">Methyltransferase</keyword>
<organism evidence="12">
    <name type="scientific">candidate division WOR-3 bacterium</name>
    <dbReference type="NCBI Taxonomy" id="2052148"/>
    <lineage>
        <taxon>Bacteria</taxon>
        <taxon>Bacteria division WOR-3</taxon>
    </lineage>
</organism>
<dbReference type="Pfam" id="PF01134">
    <property type="entry name" value="GIDA"/>
    <property type="match status" value="1"/>
</dbReference>